<dbReference type="Gene3D" id="2.30.30.40">
    <property type="entry name" value="SH3 Domains"/>
    <property type="match status" value="1"/>
</dbReference>
<sequence length="139" mass="15173">MKASSRGFLVFTLQGERYGLSLQDVLEVMDPSLPVPVPRAPEFIRGVVNVHGNLVAVLDLARLFARGEAVVEGKFLVLDRRIANLALWVDGVEGFVAEEAGTDPPADGLIARVVRSGTGTIRILALDRLVERVEEQLKR</sequence>
<dbReference type="InterPro" id="IPR002545">
    <property type="entry name" value="CheW-lke_dom"/>
</dbReference>
<feature type="domain" description="CheW-like" evidence="1">
    <location>
        <begin position="5"/>
        <end position="139"/>
    </location>
</feature>
<dbReference type="EMBL" id="JAHCVK010000001">
    <property type="protein sequence ID" value="MBT0651510.1"/>
    <property type="molecule type" value="Genomic_DNA"/>
</dbReference>
<proteinExistence type="predicted"/>
<reference evidence="2 3" key="1">
    <citation type="submission" date="2021-05" db="EMBL/GenBank/DDBJ databases">
        <title>The draft genome of Geobacter luticola JCM 17780.</title>
        <authorList>
            <person name="Xu Z."/>
            <person name="Masuda Y."/>
            <person name="Itoh H."/>
            <person name="Senoo K."/>
        </authorList>
    </citation>
    <scope>NUCLEOTIDE SEQUENCE [LARGE SCALE GENOMIC DNA]</scope>
    <source>
        <strain evidence="2 3">JCM 17780</strain>
    </source>
</reference>
<dbReference type="PANTHER" id="PTHR22617">
    <property type="entry name" value="CHEMOTAXIS SENSOR HISTIDINE KINASE-RELATED"/>
    <property type="match status" value="1"/>
</dbReference>
<protein>
    <submittedName>
        <fullName evidence="2">Chemotaxis protein CheW</fullName>
    </submittedName>
</protein>
<dbReference type="SUPFAM" id="SSF50341">
    <property type="entry name" value="CheW-like"/>
    <property type="match status" value="1"/>
</dbReference>
<dbReference type="PROSITE" id="PS50851">
    <property type="entry name" value="CHEW"/>
    <property type="match status" value="1"/>
</dbReference>
<dbReference type="RefSeq" id="WP_214173524.1">
    <property type="nucleotide sequence ID" value="NZ_JAHCVK010000001.1"/>
</dbReference>
<accession>A0ABS5S807</accession>
<evidence type="ECO:0000313" key="3">
    <source>
        <dbReference type="Proteomes" id="UP000756860"/>
    </source>
</evidence>
<dbReference type="Proteomes" id="UP000756860">
    <property type="component" value="Unassembled WGS sequence"/>
</dbReference>
<comment type="caution">
    <text evidence="2">The sequence shown here is derived from an EMBL/GenBank/DDBJ whole genome shotgun (WGS) entry which is preliminary data.</text>
</comment>
<evidence type="ECO:0000259" key="1">
    <source>
        <dbReference type="PROSITE" id="PS50851"/>
    </source>
</evidence>
<dbReference type="Pfam" id="PF01584">
    <property type="entry name" value="CheW"/>
    <property type="match status" value="1"/>
</dbReference>
<gene>
    <name evidence="2" type="ORF">KI810_00440</name>
</gene>
<evidence type="ECO:0000313" key="2">
    <source>
        <dbReference type="EMBL" id="MBT0651510.1"/>
    </source>
</evidence>
<dbReference type="PANTHER" id="PTHR22617:SF23">
    <property type="entry name" value="CHEMOTAXIS PROTEIN CHEW"/>
    <property type="match status" value="1"/>
</dbReference>
<dbReference type="Gene3D" id="2.40.50.180">
    <property type="entry name" value="CheA-289, Domain 4"/>
    <property type="match status" value="1"/>
</dbReference>
<dbReference type="InterPro" id="IPR036061">
    <property type="entry name" value="CheW-like_dom_sf"/>
</dbReference>
<keyword evidence="3" id="KW-1185">Reference proteome</keyword>
<organism evidence="2 3">
    <name type="scientific">Geomobilimonas luticola</name>
    <dbReference type="NCBI Taxonomy" id="1114878"/>
    <lineage>
        <taxon>Bacteria</taxon>
        <taxon>Pseudomonadati</taxon>
        <taxon>Thermodesulfobacteriota</taxon>
        <taxon>Desulfuromonadia</taxon>
        <taxon>Geobacterales</taxon>
        <taxon>Geobacteraceae</taxon>
        <taxon>Geomobilimonas</taxon>
    </lineage>
</organism>
<dbReference type="SMART" id="SM00260">
    <property type="entry name" value="CheW"/>
    <property type="match status" value="1"/>
</dbReference>
<dbReference type="InterPro" id="IPR039315">
    <property type="entry name" value="CheW"/>
</dbReference>
<name>A0ABS5S807_9BACT</name>